<dbReference type="GeneID" id="23569465"/>
<dbReference type="RefSeq" id="XP_011393407.1">
    <property type="nucleotide sequence ID" value="XM_011395105.1"/>
</dbReference>
<gene>
    <name evidence="2" type="ORF">NCU16439</name>
</gene>
<proteinExistence type="predicted"/>
<keyword evidence="3" id="KW-1185">Reference proteome</keyword>
<dbReference type="EMBL" id="CM002236">
    <property type="protein sequence ID" value="ESA44260.1"/>
    <property type="molecule type" value="Genomic_DNA"/>
</dbReference>
<name>V5IR16_NEUCR</name>
<evidence type="ECO:0000313" key="2">
    <source>
        <dbReference type="EMBL" id="ESA44260.1"/>
    </source>
</evidence>
<dbReference type="InParanoid" id="V5IR16"/>
<dbReference type="Proteomes" id="UP000001805">
    <property type="component" value="Chromosome 1, Linkage Group I"/>
</dbReference>
<feature type="chain" id="PRO_5004738806" evidence="1">
    <location>
        <begin position="23"/>
        <end position="152"/>
    </location>
</feature>
<keyword evidence="1" id="KW-0732">Signal</keyword>
<evidence type="ECO:0000256" key="1">
    <source>
        <dbReference type="SAM" id="SignalP"/>
    </source>
</evidence>
<sequence>MVSNHTIVGDSVLLLLLHFVLGRQLYGGAGGQMHITTLSSQELECLLSFVCTFARPKMPKVVTKMNSNRETGIKRLKTLVKAIDRAHTFYERPYGLKPYLTILRQDGGALEKGPEPLAARRALLLLLRRRRRRRRRIGEENTCLRQRVWVES</sequence>
<protein>
    <submittedName>
        <fullName evidence="2">Uncharacterized protein</fullName>
    </submittedName>
</protein>
<dbReference type="KEGG" id="ncr:NCU16439"/>
<accession>V5IR16</accession>
<evidence type="ECO:0000313" key="3">
    <source>
        <dbReference type="Proteomes" id="UP000001805"/>
    </source>
</evidence>
<dbReference type="VEuPathDB" id="FungiDB:NCU16439"/>
<feature type="signal peptide" evidence="1">
    <location>
        <begin position="1"/>
        <end position="22"/>
    </location>
</feature>
<organism evidence="2 3">
    <name type="scientific">Neurospora crassa (strain ATCC 24698 / 74-OR23-1A / CBS 708.71 / DSM 1257 / FGSC 987)</name>
    <dbReference type="NCBI Taxonomy" id="367110"/>
    <lineage>
        <taxon>Eukaryota</taxon>
        <taxon>Fungi</taxon>
        <taxon>Dikarya</taxon>
        <taxon>Ascomycota</taxon>
        <taxon>Pezizomycotina</taxon>
        <taxon>Sordariomycetes</taxon>
        <taxon>Sordariomycetidae</taxon>
        <taxon>Sordariales</taxon>
        <taxon>Sordariaceae</taxon>
        <taxon>Neurospora</taxon>
    </lineage>
</organism>
<dbReference type="AlphaFoldDB" id="V5IR16"/>
<reference evidence="2 3" key="1">
    <citation type="journal article" date="2003" name="Nature">
        <title>The genome sequence of the filamentous fungus Neurospora crassa.</title>
        <authorList>
            <person name="Galagan J.E."/>
            <person name="Calvo S.E."/>
            <person name="Borkovich K.A."/>
            <person name="Selker E.U."/>
            <person name="Read N.D."/>
            <person name="Jaffe D."/>
            <person name="FitzHugh W."/>
            <person name="Ma L.J."/>
            <person name="Smirnov S."/>
            <person name="Purcell S."/>
            <person name="Rehman B."/>
            <person name="Elkins T."/>
            <person name="Engels R."/>
            <person name="Wang S."/>
            <person name="Nielsen C.B."/>
            <person name="Butler J."/>
            <person name="Endrizzi M."/>
            <person name="Qui D."/>
            <person name="Ianakiev P."/>
            <person name="Bell-Pedersen D."/>
            <person name="Nelson M.A."/>
            <person name="Werner-Washburne M."/>
            <person name="Selitrennikoff C.P."/>
            <person name="Kinsey J.A."/>
            <person name="Braun E.L."/>
            <person name="Zelter A."/>
            <person name="Schulte U."/>
            <person name="Kothe G.O."/>
            <person name="Jedd G."/>
            <person name="Mewes W."/>
            <person name="Staben C."/>
            <person name="Marcotte E."/>
            <person name="Greenberg D."/>
            <person name="Roy A."/>
            <person name="Foley K."/>
            <person name="Naylor J."/>
            <person name="Stange-Thomann N."/>
            <person name="Barrett R."/>
            <person name="Gnerre S."/>
            <person name="Kamal M."/>
            <person name="Kamvysselis M."/>
            <person name="Mauceli E."/>
            <person name="Bielke C."/>
            <person name="Rudd S."/>
            <person name="Frishman D."/>
            <person name="Krystofova S."/>
            <person name="Rasmussen C."/>
            <person name="Metzenberg R.L."/>
            <person name="Perkins D.D."/>
            <person name="Kroken S."/>
            <person name="Cogoni C."/>
            <person name="Macino G."/>
            <person name="Catcheside D."/>
            <person name="Li W."/>
            <person name="Pratt R.J."/>
            <person name="Osmani S.A."/>
            <person name="DeSouza C.P."/>
            <person name="Glass L."/>
            <person name="Orbach M.J."/>
            <person name="Berglund J.A."/>
            <person name="Voelker R."/>
            <person name="Yarden O."/>
            <person name="Plamann M."/>
            <person name="Seiler S."/>
            <person name="Dunlap J."/>
            <person name="Radford A."/>
            <person name="Aramayo R."/>
            <person name="Natvig D.O."/>
            <person name="Alex L.A."/>
            <person name="Mannhaupt G."/>
            <person name="Ebbole D.J."/>
            <person name="Freitag M."/>
            <person name="Paulsen I."/>
            <person name="Sachs M.S."/>
            <person name="Lander E.S."/>
            <person name="Nusbaum C."/>
            <person name="Birren B."/>
        </authorList>
    </citation>
    <scope>NUCLEOTIDE SEQUENCE [LARGE SCALE GENOMIC DNA]</scope>
    <source>
        <strain evidence="3">ATCC 24698 / 74-OR23-1A / CBS 708.71 / DSM 1257 / FGSC 987</strain>
    </source>
</reference>